<protein>
    <submittedName>
        <fullName evidence="1">Uncharacterized protein</fullName>
    </submittedName>
</protein>
<evidence type="ECO:0000313" key="1">
    <source>
        <dbReference type="EMBL" id="GAH14292.1"/>
    </source>
</evidence>
<organism evidence="1">
    <name type="scientific">marine sediment metagenome</name>
    <dbReference type="NCBI Taxonomy" id="412755"/>
    <lineage>
        <taxon>unclassified sequences</taxon>
        <taxon>metagenomes</taxon>
        <taxon>ecological metagenomes</taxon>
    </lineage>
</organism>
<feature type="non-terminal residue" evidence="1">
    <location>
        <position position="119"/>
    </location>
</feature>
<feature type="non-terminal residue" evidence="1">
    <location>
        <position position="1"/>
    </location>
</feature>
<comment type="caution">
    <text evidence="1">The sequence shown here is derived from an EMBL/GenBank/DDBJ whole genome shotgun (WGS) entry which is preliminary data.</text>
</comment>
<dbReference type="AlphaFoldDB" id="X1D293"/>
<proteinExistence type="predicted"/>
<accession>X1D293</accession>
<dbReference type="EMBL" id="BART01039472">
    <property type="protein sequence ID" value="GAH14292.1"/>
    <property type="molecule type" value="Genomic_DNA"/>
</dbReference>
<name>X1D293_9ZZZZ</name>
<gene>
    <name evidence="1" type="ORF">S01H4_64856</name>
</gene>
<sequence length="119" mass="13946">EQNYLNETEFSNYPDDFEMMAYSVSIDTWETNYKLEINNEGLTRYYCMYPEDREQLEWALLNEFTIPSNSMDELWNETLDNDFFNLDNLYESPISVLGGGYAKLTITGNGQTNTVKTEN</sequence>
<reference evidence="1" key="1">
    <citation type="journal article" date="2014" name="Front. Microbiol.">
        <title>High frequency of phylogenetically diverse reductive dehalogenase-homologous genes in deep subseafloor sedimentary metagenomes.</title>
        <authorList>
            <person name="Kawai M."/>
            <person name="Futagami T."/>
            <person name="Toyoda A."/>
            <person name="Takaki Y."/>
            <person name="Nishi S."/>
            <person name="Hori S."/>
            <person name="Arai W."/>
            <person name="Tsubouchi T."/>
            <person name="Morono Y."/>
            <person name="Uchiyama I."/>
            <person name="Ito T."/>
            <person name="Fujiyama A."/>
            <person name="Inagaki F."/>
            <person name="Takami H."/>
        </authorList>
    </citation>
    <scope>NUCLEOTIDE SEQUENCE</scope>
    <source>
        <strain evidence="1">Expedition CK06-06</strain>
    </source>
</reference>